<evidence type="ECO:0000256" key="4">
    <source>
        <dbReference type="ARBA" id="ARBA00023316"/>
    </source>
</evidence>
<evidence type="ECO:0000256" key="5">
    <source>
        <dbReference type="RuleBase" id="RU361153"/>
    </source>
</evidence>
<feature type="domain" description="Glycoside hydrolase family 5" evidence="7">
    <location>
        <begin position="111"/>
        <end position="370"/>
    </location>
</feature>
<keyword evidence="9" id="KW-1185">Reference proteome</keyword>
<feature type="signal peptide" evidence="6">
    <location>
        <begin position="1"/>
        <end position="23"/>
    </location>
</feature>
<organism evidence="8 9">
    <name type="scientific">Zygotorulaspora mrakii</name>
    <name type="common">Zygosaccharomyces mrakii</name>
    <dbReference type="NCBI Taxonomy" id="42260"/>
    <lineage>
        <taxon>Eukaryota</taxon>
        <taxon>Fungi</taxon>
        <taxon>Dikarya</taxon>
        <taxon>Ascomycota</taxon>
        <taxon>Saccharomycotina</taxon>
        <taxon>Saccharomycetes</taxon>
        <taxon>Saccharomycetales</taxon>
        <taxon>Saccharomycetaceae</taxon>
        <taxon>Zygotorulaspora</taxon>
    </lineage>
</organism>
<keyword evidence="4" id="KW-0961">Cell wall biogenesis/degradation</keyword>
<dbReference type="GO" id="GO:0071555">
    <property type="term" value="P:cell wall organization"/>
    <property type="evidence" value="ECO:0007669"/>
    <property type="project" value="UniProtKB-KW"/>
</dbReference>
<dbReference type="AlphaFoldDB" id="A0A7H9B8H5"/>
<dbReference type="PROSITE" id="PS00659">
    <property type="entry name" value="GLYCOSYL_HYDROL_F5"/>
    <property type="match status" value="1"/>
</dbReference>
<dbReference type="Proteomes" id="UP000509704">
    <property type="component" value="Chromosome 8"/>
</dbReference>
<evidence type="ECO:0000256" key="3">
    <source>
        <dbReference type="ARBA" id="ARBA00023295"/>
    </source>
</evidence>
<keyword evidence="2 5" id="KW-0378">Hydrolase</keyword>
<dbReference type="Pfam" id="PF00150">
    <property type="entry name" value="Cellulase"/>
    <property type="match status" value="1"/>
</dbReference>
<accession>A0A7H9B8H5</accession>
<reference evidence="8 9" key="1">
    <citation type="submission" date="2020-07" db="EMBL/GenBank/DDBJ databases">
        <title>The yeast mating-type switching endonuclease HO is a domesticated member of an unorthodox homing genetic element family.</title>
        <authorList>
            <person name="Coughlan A.Y."/>
            <person name="Lombardi L."/>
            <person name="Braun-Galleani S."/>
            <person name="Martos A.R."/>
            <person name="Galeote V."/>
            <person name="Bigey F."/>
            <person name="Dequin S."/>
            <person name="Byrne K.P."/>
            <person name="Wolfe K.H."/>
        </authorList>
    </citation>
    <scope>NUCLEOTIDE SEQUENCE [LARGE SCALE GENOMIC DNA]</scope>
    <source>
        <strain evidence="8 9">NRRL Y-6702</strain>
    </source>
</reference>
<evidence type="ECO:0000259" key="7">
    <source>
        <dbReference type="Pfam" id="PF00150"/>
    </source>
</evidence>
<dbReference type="GO" id="GO:0009986">
    <property type="term" value="C:cell surface"/>
    <property type="evidence" value="ECO:0007669"/>
    <property type="project" value="TreeGrafter"/>
</dbReference>
<dbReference type="EMBL" id="CP058611">
    <property type="protein sequence ID" value="QLG74917.1"/>
    <property type="molecule type" value="Genomic_DNA"/>
</dbReference>
<dbReference type="PANTHER" id="PTHR31297">
    <property type="entry name" value="GLUCAN ENDO-1,6-BETA-GLUCOSIDASE B"/>
    <property type="match status" value="1"/>
</dbReference>
<evidence type="ECO:0000313" key="9">
    <source>
        <dbReference type="Proteomes" id="UP000509704"/>
    </source>
</evidence>
<dbReference type="GeneID" id="59238720"/>
<dbReference type="InterPro" id="IPR050386">
    <property type="entry name" value="Glycosyl_hydrolase_5"/>
</dbReference>
<dbReference type="OrthoDB" id="62120at2759"/>
<name>A0A7H9B8H5_ZYGMR</name>
<dbReference type="InterPro" id="IPR017853">
    <property type="entry name" value="GH"/>
</dbReference>
<evidence type="ECO:0000313" key="8">
    <source>
        <dbReference type="EMBL" id="QLG74917.1"/>
    </source>
</evidence>
<dbReference type="GO" id="GO:0004338">
    <property type="term" value="F:glucan exo-1,3-beta-glucosidase activity"/>
    <property type="evidence" value="ECO:0007669"/>
    <property type="project" value="TreeGrafter"/>
</dbReference>
<keyword evidence="6" id="KW-0732">Signal</keyword>
<dbReference type="Gene3D" id="3.20.20.80">
    <property type="entry name" value="Glycosidases"/>
    <property type="match status" value="1"/>
</dbReference>
<evidence type="ECO:0000256" key="1">
    <source>
        <dbReference type="ARBA" id="ARBA00005641"/>
    </source>
</evidence>
<dbReference type="InterPro" id="IPR001547">
    <property type="entry name" value="Glyco_hydro_5"/>
</dbReference>
<comment type="similarity">
    <text evidence="1 5">Belongs to the glycosyl hydrolase 5 (cellulase A) family.</text>
</comment>
<protein>
    <recommendedName>
        <fullName evidence="7">Glycoside hydrolase family 5 domain-containing protein</fullName>
    </recommendedName>
</protein>
<dbReference type="RefSeq" id="XP_037146642.1">
    <property type="nucleotide sequence ID" value="XM_037290747.1"/>
</dbReference>
<gene>
    <name evidence="8" type="ORF">HG535_0H02440</name>
</gene>
<proteinExistence type="inferred from homology"/>
<sequence length="552" mass="63207">MVISVNLGLIWILLWIYDSFVNGLDFDRLPELHKRDQSDFSGNSTVRIKGISIGGWLTTEPYITPSLYDTAFNIVSETTGGNATNIVDEYTLSQALGYDRARDLLAEHFNTWITEDDFRQISEDGFNLVRIPIGYWAWKTDSASNTYLGSITFEDPYVSDGLQLRYLDNALGWAAKYGLDVWIDLHGAPDTQNGFDNSGQRDLFNELNWLKSETSRDLTMAIWESIFETYLSRNVTNSVVGIEIMNEPLSPRLDEYSMKEYYYKAFELYKQGNINSDNTTFVIHDAFKEIGHWNLYLNPDYNNVTAQYANFSNITFQASSILVDHHHYEVFTEFQLHNNQSSRITDIMNYAESVSSELSFHPALIGEFSAALTDCALWINGVGIGARYDGSYYRTTNFTTDYDPVGQCQSQLPVSNWTDEFKDHVRQFVEVQLATYTEKSNGWIFWNWKTENATEWDYLRLKENGLFPTPLDNYTYFQSDGQMQNFFSSSLFPRPSTSSSATSTTSSTQKSNGASSLHQIFNLSTNPEKMSFAWKFSTLVTVICVFTFINIM</sequence>
<dbReference type="PANTHER" id="PTHR31297:SF9">
    <property type="entry name" value="GLUCAN 1,3-BETA-GLUCOSIDASE 2"/>
    <property type="match status" value="1"/>
</dbReference>
<dbReference type="InterPro" id="IPR018087">
    <property type="entry name" value="Glyco_hydro_5_CS"/>
</dbReference>
<dbReference type="GO" id="GO:0009251">
    <property type="term" value="P:glucan catabolic process"/>
    <property type="evidence" value="ECO:0007669"/>
    <property type="project" value="TreeGrafter"/>
</dbReference>
<keyword evidence="3 5" id="KW-0326">Glycosidase</keyword>
<dbReference type="SUPFAM" id="SSF51445">
    <property type="entry name" value="(Trans)glycosidases"/>
    <property type="match status" value="1"/>
</dbReference>
<dbReference type="GO" id="GO:0005576">
    <property type="term" value="C:extracellular region"/>
    <property type="evidence" value="ECO:0007669"/>
    <property type="project" value="TreeGrafter"/>
</dbReference>
<feature type="chain" id="PRO_5028984650" description="Glycoside hydrolase family 5 domain-containing protein" evidence="6">
    <location>
        <begin position="24"/>
        <end position="552"/>
    </location>
</feature>
<dbReference type="KEGG" id="zmk:HG535_0H02440"/>
<evidence type="ECO:0000256" key="2">
    <source>
        <dbReference type="ARBA" id="ARBA00022801"/>
    </source>
</evidence>
<evidence type="ECO:0000256" key="6">
    <source>
        <dbReference type="SAM" id="SignalP"/>
    </source>
</evidence>